<dbReference type="EMBL" id="JAAQHG020000017">
    <property type="protein sequence ID" value="KAL1585857.1"/>
    <property type="molecule type" value="Genomic_DNA"/>
</dbReference>
<evidence type="ECO:0000256" key="1">
    <source>
        <dbReference type="SAM" id="MobiDB-lite"/>
    </source>
</evidence>
<protein>
    <submittedName>
        <fullName evidence="3">Uncharacterized protein</fullName>
    </submittedName>
</protein>
<sequence>MFGKISIHWFGPTSMLAAFITGLAFALGHHVFNNSLNDEEVPQGNYTISSYKSGISKQESYLTAGTAFAFAVRTCLVIAISTAYVQLFWRALATQLCNRSFTLENVDKAYSALRNATLLANFSGWRSFPMMFAIALKAWLVPIASIVAPATLLVEQRLKSPPPTDFRYVPVINFDTMAYHNSTPYEYPSDPSILIYHYTCPSEALQRLASAASAQGTVLHIEPPLPNSSWTMTFPGPALRCDPLSEPESQSVRENAAAFLETSWYLSDSIWESYTTWYGKLPYHNTTVSDARDGSPNISYSLVPARKDQDRYQGFLADDDPSFRVAVWPLIWDAPQTANFNGEGVSGSHLTSKSTTLQCGLVNSTYYTTFSYINGNQKVDVSVPRDQDENLEHPYGYFQGPSNASCPGLHRGFPPYNETEMEHICDFEPGTSRRLAYAAMTDAFFDLLHEDNVVATPLVQTQELSFMSDHDLAIRNSSVQNALIRSGHASVAGLIEPIVAEDRISLARGLEQMFADITVSLMSSPYFQPNLSDPASLPMTEVTHETYHNVYVYRSSRLWLAYGLALAGAAIAVALGLHAIIMSGLSYSNDFSTILRVSRHACLDHEVELCDASGQDPLPKYLAKTTLTMIGKDGEGETSRATDQKPAAAASYQLLPRGEEPPKADGGSHASSW</sequence>
<organism evidence="3 4">
    <name type="scientific">Cladosporium halotolerans</name>
    <dbReference type="NCBI Taxonomy" id="1052096"/>
    <lineage>
        <taxon>Eukaryota</taxon>
        <taxon>Fungi</taxon>
        <taxon>Dikarya</taxon>
        <taxon>Ascomycota</taxon>
        <taxon>Pezizomycotina</taxon>
        <taxon>Dothideomycetes</taxon>
        <taxon>Dothideomycetidae</taxon>
        <taxon>Cladosporiales</taxon>
        <taxon>Cladosporiaceae</taxon>
        <taxon>Cladosporium</taxon>
    </lineage>
</organism>
<feature type="transmembrane region" description="Helical" evidence="2">
    <location>
        <begin position="130"/>
        <end position="154"/>
    </location>
</feature>
<gene>
    <name evidence="3" type="ORF">WHR41_05099</name>
</gene>
<name>A0AB34KP28_9PEZI</name>
<keyword evidence="4" id="KW-1185">Reference proteome</keyword>
<evidence type="ECO:0000313" key="3">
    <source>
        <dbReference type="EMBL" id="KAL1585857.1"/>
    </source>
</evidence>
<keyword evidence="2" id="KW-0472">Membrane</keyword>
<dbReference type="Proteomes" id="UP000803884">
    <property type="component" value="Unassembled WGS sequence"/>
</dbReference>
<comment type="caution">
    <text evidence="3">The sequence shown here is derived from an EMBL/GenBank/DDBJ whole genome shotgun (WGS) entry which is preliminary data.</text>
</comment>
<feature type="transmembrane region" description="Helical" evidence="2">
    <location>
        <begin position="61"/>
        <end position="85"/>
    </location>
</feature>
<reference evidence="3 4" key="1">
    <citation type="journal article" date="2020" name="Microbiol. Resour. Announc.">
        <title>Draft Genome Sequence of a Cladosporium Species Isolated from the Mesophotic Ascidian Didemnum maculosum.</title>
        <authorList>
            <person name="Gioti A."/>
            <person name="Siaperas R."/>
            <person name="Nikolaivits E."/>
            <person name="Le Goff G."/>
            <person name="Ouazzani J."/>
            <person name="Kotoulas G."/>
            <person name="Topakas E."/>
        </authorList>
    </citation>
    <scope>NUCLEOTIDE SEQUENCE [LARGE SCALE GENOMIC DNA]</scope>
    <source>
        <strain evidence="3 4">TM138-S3</strain>
    </source>
</reference>
<feature type="transmembrane region" description="Helical" evidence="2">
    <location>
        <begin position="6"/>
        <end position="27"/>
    </location>
</feature>
<evidence type="ECO:0000256" key="2">
    <source>
        <dbReference type="SAM" id="Phobius"/>
    </source>
</evidence>
<dbReference type="GeneID" id="96006542"/>
<feature type="compositionally biased region" description="Basic and acidic residues" evidence="1">
    <location>
        <begin position="632"/>
        <end position="643"/>
    </location>
</feature>
<proteinExistence type="predicted"/>
<dbReference type="RefSeq" id="XP_069228963.1">
    <property type="nucleotide sequence ID" value="XM_069373704.1"/>
</dbReference>
<keyword evidence="2" id="KW-0812">Transmembrane</keyword>
<dbReference type="AlphaFoldDB" id="A0AB34KP28"/>
<feature type="transmembrane region" description="Helical" evidence="2">
    <location>
        <begin position="559"/>
        <end position="581"/>
    </location>
</feature>
<evidence type="ECO:0000313" key="4">
    <source>
        <dbReference type="Proteomes" id="UP000803884"/>
    </source>
</evidence>
<accession>A0AB34KP28</accession>
<dbReference type="PANTHER" id="PTHR35041">
    <property type="entry name" value="MEDIATOR OF RNA POLYMERASE II TRANSCRIPTION SUBUNIT 1"/>
    <property type="match status" value="1"/>
</dbReference>
<keyword evidence="2" id="KW-1133">Transmembrane helix</keyword>
<dbReference type="PANTHER" id="PTHR35041:SF6">
    <property type="entry name" value="FORMYLMETHIONINE DEFORMYLASE-LIKE PROTEIN-RELATED"/>
    <property type="match status" value="1"/>
</dbReference>
<feature type="region of interest" description="Disordered" evidence="1">
    <location>
        <begin position="632"/>
        <end position="673"/>
    </location>
</feature>